<protein>
    <recommendedName>
        <fullName evidence="4">Lipoprotein</fullName>
    </recommendedName>
</protein>
<dbReference type="AlphaFoldDB" id="A0A6I4TX17"/>
<evidence type="ECO:0008006" key="4">
    <source>
        <dbReference type="Google" id="ProtNLM"/>
    </source>
</evidence>
<evidence type="ECO:0000256" key="1">
    <source>
        <dbReference type="SAM" id="MobiDB-lite"/>
    </source>
</evidence>
<evidence type="ECO:0000313" key="3">
    <source>
        <dbReference type="Proteomes" id="UP000469430"/>
    </source>
</evidence>
<evidence type="ECO:0000313" key="2">
    <source>
        <dbReference type="EMBL" id="MXP00567.1"/>
    </source>
</evidence>
<comment type="caution">
    <text evidence="2">The sequence shown here is derived from an EMBL/GenBank/DDBJ whole genome shotgun (WGS) entry which is preliminary data.</text>
</comment>
<dbReference type="OrthoDB" id="485556at2"/>
<dbReference type="RefSeq" id="WP_161392303.1">
    <property type="nucleotide sequence ID" value="NZ_JBHSCP010000003.1"/>
</dbReference>
<dbReference type="EMBL" id="WTYJ01000004">
    <property type="protein sequence ID" value="MXP00567.1"/>
    <property type="molecule type" value="Genomic_DNA"/>
</dbReference>
<feature type="region of interest" description="Disordered" evidence="1">
    <location>
        <begin position="34"/>
        <end position="70"/>
    </location>
</feature>
<gene>
    <name evidence="2" type="ORF">GRI97_16370</name>
</gene>
<reference evidence="2 3" key="1">
    <citation type="submission" date="2019-12" db="EMBL/GenBank/DDBJ databases">
        <title>Genomic-based taxomic classification of the family Erythrobacteraceae.</title>
        <authorList>
            <person name="Xu L."/>
        </authorList>
    </citation>
    <scope>NUCLEOTIDE SEQUENCE [LARGE SCALE GENOMIC DNA]</scope>
    <source>
        <strain evidence="2 3">S36</strain>
    </source>
</reference>
<keyword evidence="3" id="KW-1185">Reference proteome</keyword>
<organism evidence="2 3">
    <name type="scientific">Croceibacterium xixiisoli</name>
    <dbReference type="NCBI Taxonomy" id="1476466"/>
    <lineage>
        <taxon>Bacteria</taxon>
        <taxon>Pseudomonadati</taxon>
        <taxon>Pseudomonadota</taxon>
        <taxon>Alphaproteobacteria</taxon>
        <taxon>Sphingomonadales</taxon>
        <taxon>Erythrobacteraceae</taxon>
        <taxon>Croceibacterium</taxon>
    </lineage>
</organism>
<proteinExistence type="predicted"/>
<dbReference type="PROSITE" id="PS51257">
    <property type="entry name" value="PROKAR_LIPOPROTEIN"/>
    <property type="match status" value="1"/>
</dbReference>
<accession>A0A6I4TX17</accession>
<dbReference type="Proteomes" id="UP000469430">
    <property type="component" value="Unassembled WGS sequence"/>
</dbReference>
<name>A0A6I4TX17_9SPHN</name>
<sequence length="202" mass="21552">MAKLSPVHRRARTAWINATAMLLIAGCDRAEAPTATASDEPLADTPVEASPATLPIMPPPLPAASGTSTPDNVATLVPESEKGETGARNVLLTWARALENGNYDAAYAQWGEAGERSGMDAAAHADYWRKYSRITIAVPKGTMDAGAGSLFYEVPAVVTGTDKDGRPFRLEGTVFLRRVNDVDGATPAQLRWHIDRVDLKPA</sequence>